<dbReference type="AlphaFoldDB" id="A0A4P9Z4K2"/>
<keyword evidence="2 6" id="KW-0812">Transmembrane</keyword>
<sequence length="341" mass="37114">MARPRLDRFGLAILLSTLNILVYIVVVIAAIRNLITANFATIIINVYIITLSLCLAVNEFQTPRLVQEYFKFTCTYVGRGLVFLFLGCVVIRQEKFNIIAGIIAAAVGVFYFILSFTPGTPHLLGLFTVFRERRAYWNEQKAKKLSQQAIQEQAMARHAAHLFSSTIMAKSSARKKASLHSATEAHAAKKQKTVANTTIDDIFAGKTNALAAPADKQADKAAGDKKHASSDPCAADGAATSTVGKKAKKQKAKKAKKQRKEAPATEAAAPSPSVVVFNEPTGQQSRQEERMRKRKRVHSTAAASAIDDTFADTRGKQSSRFTDDGLPIYDAKALRIGEGGV</sequence>
<evidence type="ECO:0000256" key="1">
    <source>
        <dbReference type="ARBA" id="ARBA00004141"/>
    </source>
</evidence>
<dbReference type="GO" id="GO:0016020">
    <property type="term" value="C:membrane"/>
    <property type="evidence" value="ECO:0007669"/>
    <property type="project" value="UniProtKB-SubCell"/>
</dbReference>
<evidence type="ECO:0000313" key="8">
    <source>
        <dbReference type="Proteomes" id="UP000278143"/>
    </source>
</evidence>
<feature type="transmembrane region" description="Helical" evidence="6">
    <location>
        <begin position="12"/>
        <end position="31"/>
    </location>
</feature>
<evidence type="ECO:0000256" key="5">
    <source>
        <dbReference type="SAM" id="MobiDB-lite"/>
    </source>
</evidence>
<dbReference type="PANTHER" id="PTHR28128:SF1">
    <property type="entry name" value="GOLGI APPARATUS MEMBRANE PROTEIN TVP15"/>
    <property type="match status" value="1"/>
</dbReference>
<dbReference type="Pfam" id="PF08507">
    <property type="entry name" value="COPI_assoc"/>
    <property type="match status" value="1"/>
</dbReference>
<dbReference type="EMBL" id="KZ989209">
    <property type="protein sequence ID" value="RKP27426.1"/>
    <property type="molecule type" value="Genomic_DNA"/>
</dbReference>
<dbReference type="PANTHER" id="PTHR28128">
    <property type="entry name" value="GOLGI APPARATUS MEMBRANE PROTEIN TVP15"/>
    <property type="match status" value="1"/>
</dbReference>
<feature type="compositionally biased region" description="Low complexity" evidence="5">
    <location>
        <begin position="264"/>
        <end position="276"/>
    </location>
</feature>
<evidence type="ECO:0000256" key="4">
    <source>
        <dbReference type="ARBA" id="ARBA00023136"/>
    </source>
</evidence>
<feature type="transmembrane region" description="Helical" evidence="6">
    <location>
        <begin position="98"/>
        <end position="117"/>
    </location>
</feature>
<keyword evidence="4 6" id="KW-0472">Membrane</keyword>
<evidence type="ECO:0000256" key="2">
    <source>
        <dbReference type="ARBA" id="ARBA00022692"/>
    </source>
</evidence>
<feature type="compositionally biased region" description="Basic residues" evidence="5">
    <location>
        <begin position="245"/>
        <end position="259"/>
    </location>
</feature>
<proteinExistence type="predicted"/>
<feature type="transmembrane region" description="Helical" evidence="6">
    <location>
        <begin position="37"/>
        <end position="57"/>
    </location>
</feature>
<feature type="region of interest" description="Disordered" evidence="5">
    <location>
        <begin position="213"/>
        <end position="324"/>
    </location>
</feature>
<gene>
    <name evidence="7" type="ORF">SYNPS1DRAFT_26919</name>
</gene>
<evidence type="ECO:0000313" key="7">
    <source>
        <dbReference type="EMBL" id="RKP27426.1"/>
    </source>
</evidence>
<feature type="compositionally biased region" description="Basic and acidic residues" evidence="5">
    <location>
        <begin position="216"/>
        <end position="229"/>
    </location>
</feature>
<evidence type="ECO:0000256" key="3">
    <source>
        <dbReference type="ARBA" id="ARBA00022989"/>
    </source>
</evidence>
<comment type="subcellular location">
    <subcellularLocation>
        <location evidence="1">Membrane</location>
        <topology evidence="1">Multi-pass membrane protein</topology>
    </subcellularLocation>
</comment>
<accession>A0A4P9Z4K2</accession>
<reference evidence="8" key="1">
    <citation type="journal article" date="2018" name="Nat. Microbiol.">
        <title>Leveraging single-cell genomics to expand the fungal tree of life.</title>
        <authorList>
            <person name="Ahrendt S.R."/>
            <person name="Quandt C.A."/>
            <person name="Ciobanu D."/>
            <person name="Clum A."/>
            <person name="Salamov A."/>
            <person name="Andreopoulos B."/>
            <person name="Cheng J.F."/>
            <person name="Woyke T."/>
            <person name="Pelin A."/>
            <person name="Henrissat B."/>
            <person name="Reynolds N.K."/>
            <person name="Benny G.L."/>
            <person name="Smith M.E."/>
            <person name="James T.Y."/>
            <person name="Grigoriev I.V."/>
        </authorList>
    </citation>
    <scope>NUCLEOTIDE SEQUENCE [LARGE SCALE GENOMIC DNA]</scope>
    <source>
        <strain evidence="8">Benny S71-1</strain>
    </source>
</reference>
<protein>
    <submittedName>
        <fullName evidence="7">COPI associated protein-domain-containing protein</fullName>
    </submittedName>
</protein>
<keyword evidence="3 6" id="KW-1133">Transmembrane helix</keyword>
<dbReference type="OrthoDB" id="5552071at2759"/>
<evidence type="ECO:0000256" key="6">
    <source>
        <dbReference type="SAM" id="Phobius"/>
    </source>
</evidence>
<keyword evidence="8" id="KW-1185">Reference proteome</keyword>
<organism evidence="7 8">
    <name type="scientific">Syncephalis pseudoplumigaleata</name>
    <dbReference type="NCBI Taxonomy" id="1712513"/>
    <lineage>
        <taxon>Eukaryota</taxon>
        <taxon>Fungi</taxon>
        <taxon>Fungi incertae sedis</taxon>
        <taxon>Zoopagomycota</taxon>
        <taxon>Zoopagomycotina</taxon>
        <taxon>Zoopagomycetes</taxon>
        <taxon>Zoopagales</taxon>
        <taxon>Piptocephalidaceae</taxon>
        <taxon>Syncephalis</taxon>
    </lineage>
</organism>
<name>A0A4P9Z4K2_9FUNG</name>
<dbReference type="InterPro" id="IPR013714">
    <property type="entry name" value="Golgi_TVP15"/>
</dbReference>
<dbReference type="Proteomes" id="UP000278143">
    <property type="component" value="Unassembled WGS sequence"/>
</dbReference>